<dbReference type="SUPFAM" id="SSF55469">
    <property type="entry name" value="FMN-dependent nitroreductase-like"/>
    <property type="match status" value="1"/>
</dbReference>
<dbReference type="PIRSF" id="PIRSF000232">
    <property type="entry name" value="YdjA"/>
    <property type="match status" value="1"/>
</dbReference>
<accession>A0A1Q9AXD2</accession>
<reference evidence="10 11" key="1">
    <citation type="submission" date="2016-09" db="EMBL/GenBank/DDBJ databases">
        <title>Rhizobium sp. nov., a novel species isolated from the rice rhizosphere.</title>
        <authorList>
            <person name="Zhao J."/>
            <person name="Zhang X."/>
        </authorList>
    </citation>
    <scope>NUCLEOTIDE SEQUENCE [LARGE SCALE GENOMIC DNA]</scope>
    <source>
        <strain evidence="10 11">1.7048</strain>
    </source>
</reference>
<dbReference type="InterPro" id="IPR052530">
    <property type="entry name" value="NAD(P)H_nitroreductase"/>
</dbReference>
<evidence type="ECO:0000313" key="11">
    <source>
        <dbReference type="Proteomes" id="UP000186364"/>
    </source>
</evidence>
<keyword evidence="5 7" id="KW-0560">Oxidoreductase</keyword>
<feature type="binding site" evidence="8">
    <location>
        <position position="45"/>
    </location>
    <ligand>
        <name>FMN</name>
        <dbReference type="ChEBI" id="CHEBI:58210"/>
        <note>ligand shared between dimeric partners</note>
    </ligand>
</feature>
<evidence type="ECO:0000256" key="7">
    <source>
        <dbReference type="PIRNR" id="PIRNR000232"/>
    </source>
</evidence>
<dbReference type="InterPro" id="IPR000415">
    <property type="entry name" value="Nitroreductase-like"/>
</dbReference>
<comment type="caution">
    <text evidence="10">The sequence shown here is derived from an EMBL/GenBank/DDBJ whole genome shotgun (WGS) entry which is preliminary data.</text>
</comment>
<dbReference type="CDD" id="cd02135">
    <property type="entry name" value="YdjA-like"/>
    <property type="match status" value="1"/>
</dbReference>
<feature type="binding site" description="in other chain" evidence="8">
    <location>
        <begin position="14"/>
        <end position="16"/>
    </location>
    <ligand>
        <name>FMN</name>
        <dbReference type="ChEBI" id="CHEBI:58210"/>
        <note>ligand shared between dimeric partners</note>
    </ligand>
</feature>
<dbReference type="PANTHER" id="PTHR43821:SF1">
    <property type="entry name" value="NAD(P)H NITROREDUCTASE YDJA-RELATED"/>
    <property type="match status" value="1"/>
</dbReference>
<dbReference type="InterPro" id="IPR026021">
    <property type="entry name" value="YdjA-like"/>
</dbReference>
<dbReference type="PANTHER" id="PTHR43821">
    <property type="entry name" value="NAD(P)H NITROREDUCTASE YDJA-RELATED"/>
    <property type="match status" value="1"/>
</dbReference>
<dbReference type="GO" id="GO:0016491">
    <property type="term" value="F:oxidoreductase activity"/>
    <property type="evidence" value="ECO:0007669"/>
    <property type="project" value="UniProtKB-UniRule"/>
</dbReference>
<dbReference type="EC" id="1.-.-.-" evidence="7"/>
<keyword evidence="11" id="KW-1185">Reference proteome</keyword>
<gene>
    <name evidence="10" type="ORF">BJF93_10995</name>
</gene>
<evidence type="ECO:0000259" key="9">
    <source>
        <dbReference type="Pfam" id="PF00881"/>
    </source>
</evidence>
<evidence type="ECO:0000256" key="6">
    <source>
        <dbReference type="ARBA" id="ARBA00023027"/>
    </source>
</evidence>
<evidence type="ECO:0000256" key="8">
    <source>
        <dbReference type="PIRSR" id="PIRSR000232-1"/>
    </source>
</evidence>
<evidence type="ECO:0000256" key="3">
    <source>
        <dbReference type="ARBA" id="ARBA00022643"/>
    </source>
</evidence>
<comment type="similarity">
    <text evidence="1 7">Belongs to the nitroreductase family.</text>
</comment>
<protein>
    <recommendedName>
        <fullName evidence="7">Putative NAD(P)H nitroreductase</fullName>
        <ecNumber evidence="7">1.-.-.-</ecNumber>
    </recommendedName>
</protein>
<dbReference type="Gene3D" id="3.40.109.10">
    <property type="entry name" value="NADH Oxidase"/>
    <property type="match status" value="1"/>
</dbReference>
<keyword evidence="2 7" id="KW-0285">Flavoprotein</keyword>
<name>A0A1Q9AXD2_9HYPH</name>
<evidence type="ECO:0000256" key="2">
    <source>
        <dbReference type="ARBA" id="ARBA00022630"/>
    </source>
</evidence>
<feature type="binding site" description="in other chain" evidence="8">
    <location>
        <begin position="139"/>
        <end position="141"/>
    </location>
    <ligand>
        <name>FMN</name>
        <dbReference type="ChEBI" id="CHEBI:58210"/>
        <note>ligand shared between dimeric partners</note>
    </ligand>
</feature>
<dbReference type="Proteomes" id="UP000186364">
    <property type="component" value="Unassembled WGS sequence"/>
</dbReference>
<comment type="cofactor">
    <cofactor evidence="8">
        <name>FMN</name>
        <dbReference type="ChEBI" id="CHEBI:58210"/>
    </cofactor>
    <text evidence="8">Binds 1 FMN per subunit.</text>
</comment>
<evidence type="ECO:0000256" key="4">
    <source>
        <dbReference type="ARBA" id="ARBA00022857"/>
    </source>
</evidence>
<proteinExistence type="inferred from homology"/>
<keyword evidence="6 7" id="KW-0520">NAD</keyword>
<dbReference type="InterPro" id="IPR029479">
    <property type="entry name" value="Nitroreductase"/>
</dbReference>
<dbReference type="OrthoDB" id="9804207at2"/>
<dbReference type="RefSeq" id="WP_075627853.1">
    <property type="nucleotide sequence ID" value="NZ_FOAM01000002.1"/>
</dbReference>
<evidence type="ECO:0000256" key="1">
    <source>
        <dbReference type="ARBA" id="ARBA00007118"/>
    </source>
</evidence>
<organism evidence="10 11">
    <name type="scientific">Xaviernesmea oryzae</name>
    <dbReference type="NCBI Taxonomy" id="464029"/>
    <lineage>
        <taxon>Bacteria</taxon>
        <taxon>Pseudomonadati</taxon>
        <taxon>Pseudomonadota</taxon>
        <taxon>Alphaproteobacteria</taxon>
        <taxon>Hyphomicrobiales</taxon>
        <taxon>Rhizobiaceae</taxon>
        <taxon>Rhizobium/Agrobacterium group</taxon>
        <taxon>Xaviernesmea</taxon>
    </lineage>
</organism>
<keyword evidence="4 7" id="KW-0521">NADP</keyword>
<keyword evidence="3 7" id="KW-0288">FMN</keyword>
<dbReference type="EMBL" id="MKIP01000043">
    <property type="protein sequence ID" value="OLP60090.1"/>
    <property type="molecule type" value="Genomic_DNA"/>
</dbReference>
<dbReference type="AlphaFoldDB" id="A0A1Q9AXD2"/>
<feature type="binding site" evidence="8">
    <location>
        <position position="41"/>
    </location>
    <ligand>
        <name>FMN</name>
        <dbReference type="ChEBI" id="CHEBI:58210"/>
        <note>ligand shared between dimeric partners</note>
    </ligand>
</feature>
<sequence length="198" mass="21806">MKTDFSLRDYLSTRRSIPAFQLGEPGPSRAEVEEMLTLASRVPDHGKLAPWRFIVYRGAVREELGERLLALALAAKPDLSDEMIKVERTRFTRAPTVVAVISRAAPHVKIPEWEQVMSAGAVCLNLLMAANALGYSANWLSEWVAFDPAALELLGVKSEEKVAGFIHIGTAQVPPFERPRPELAEIVTWVGDDEVGTA</sequence>
<evidence type="ECO:0000313" key="10">
    <source>
        <dbReference type="EMBL" id="OLP60090.1"/>
    </source>
</evidence>
<dbReference type="Pfam" id="PF00881">
    <property type="entry name" value="Nitroreductase"/>
    <property type="match status" value="1"/>
</dbReference>
<feature type="domain" description="Nitroreductase" evidence="9">
    <location>
        <begin position="12"/>
        <end position="169"/>
    </location>
</feature>
<evidence type="ECO:0000256" key="5">
    <source>
        <dbReference type="ARBA" id="ARBA00023002"/>
    </source>
</evidence>